<protein>
    <recommendedName>
        <fullName evidence="3">DUF1963 domain-containing protein</fullName>
    </recommendedName>
</protein>
<accession>A0A1G9UI65</accession>
<reference evidence="1 2" key="1">
    <citation type="submission" date="2016-10" db="EMBL/GenBank/DDBJ databases">
        <authorList>
            <person name="de Groot N.N."/>
        </authorList>
    </citation>
    <scope>NUCLEOTIDE SEQUENCE [LARGE SCALE GENOMIC DNA]</scope>
    <source>
        <strain evidence="1 2">DSM 44149</strain>
    </source>
</reference>
<sequence length="282" mass="30830">MTGTIAAHVCVKRYGRESARGHVPERGAGSVLSTVDLKVVGKFVLPGEGLPTRQTRSVRSFRIVQPTNADLAAVALPAMRLHPSPGQPGVGQSHIGGPLLWPVDEPWPEPAYSELQLYRKDFPSLPFPRGTDLLQVFVCPGGTLDGPGVRVVWRSAGAVTDVVAEPPPRPRFDDEHFHAKPCLLDPCRIDEHPLSASFAQGCKVGGWTTWYGGEPHHLLRCPECSAVRRPLIGLDTYEFPHESCSHQPKTVNPVGWKFGSLGALYVFACSRDPRHPVITYED</sequence>
<dbReference type="EMBL" id="LT629701">
    <property type="protein sequence ID" value="SDM59484.1"/>
    <property type="molecule type" value="Genomic_DNA"/>
</dbReference>
<dbReference type="Gene3D" id="2.30.320.10">
    <property type="entry name" value="YwqG-like"/>
    <property type="match status" value="1"/>
</dbReference>
<evidence type="ECO:0008006" key="3">
    <source>
        <dbReference type="Google" id="ProtNLM"/>
    </source>
</evidence>
<dbReference type="Proteomes" id="UP000183376">
    <property type="component" value="Chromosome I"/>
</dbReference>
<evidence type="ECO:0000313" key="1">
    <source>
        <dbReference type="EMBL" id="SDM59484.1"/>
    </source>
</evidence>
<gene>
    <name evidence="1" type="ORF">SAMN04489726_2420</name>
</gene>
<name>A0A1G9UI65_ALLAB</name>
<dbReference type="AlphaFoldDB" id="A0A1G9UI65"/>
<keyword evidence="2" id="KW-1185">Reference proteome</keyword>
<dbReference type="STRING" id="211114.SAMN04489726_2420"/>
<proteinExistence type="predicted"/>
<organism evidence="1 2">
    <name type="scientific">Allokutzneria albata</name>
    <name type="common">Kibdelosporangium albatum</name>
    <dbReference type="NCBI Taxonomy" id="211114"/>
    <lineage>
        <taxon>Bacteria</taxon>
        <taxon>Bacillati</taxon>
        <taxon>Actinomycetota</taxon>
        <taxon>Actinomycetes</taxon>
        <taxon>Pseudonocardiales</taxon>
        <taxon>Pseudonocardiaceae</taxon>
        <taxon>Allokutzneria</taxon>
    </lineage>
</organism>
<evidence type="ECO:0000313" key="2">
    <source>
        <dbReference type="Proteomes" id="UP000183376"/>
    </source>
</evidence>
<dbReference type="eggNOG" id="COG3878">
    <property type="taxonomic scope" value="Bacteria"/>
</dbReference>